<gene>
    <name evidence="9" type="ORF">AYI68_g1879</name>
</gene>
<keyword evidence="7" id="KW-0539">Nucleus</keyword>
<evidence type="ECO:0000313" key="9">
    <source>
        <dbReference type="EMBL" id="OLY83965.1"/>
    </source>
</evidence>
<keyword evidence="10" id="KW-1185">Reference proteome</keyword>
<organism evidence="9 10">
    <name type="scientific">Smittium mucronatum</name>
    <dbReference type="NCBI Taxonomy" id="133383"/>
    <lineage>
        <taxon>Eukaryota</taxon>
        <taxon>Fungi</taxon>
        <taxon>Fungi incertae sedis</taxon>
        <taxon>Zoopagomycota</taxon>
        <taxon>Kickxellomycotina</taxon>
        <taxon>Harpellomycetes</taxon>
        <taxon>Harpellales</taxon>
        <taxon>Legeriomycetaceae</taxon>
        <taxon>Smittium</taxon>
    </lineage>
</organism>
<dbReference type="InterPro" id="IPR040122">
    <property type="entry name" value="Importin_beta"/>
</dbReference>
<dbReference type="SUPFAM" id="SSF48371">
    <property type="entry name" value="ARM repeat"/>
    <property type="match status" value="2"/>
</dbReference>
<name>A0A1R0H494_9FUNG</name>
<dbReference type="STRING" id="133383.A0A1R0H494"/>
<evidence type="ECO:0000256" key="5">
    <source>
        <dbReference type="ARBA" id="ARBA00022737"/>
    </source>
</evidence>
<dbReference type="GO" id="GO:0005737">
    <property type="term" value="C:cytoplasm"/>
    <property type="evidence" value="ECO:0007669"/>
    <property type="project" value="UniProtKB-SubCell"/>
</dbReference>
<dbReference type="InterPro" id="IPR057672">
    <property type="entry name" value="TPR_IPO4/5"/>
</dbReference>
<dbReference type="Gene3D" id="1.25.10.10">
    <property type="entry name" value="Leucine-rich Repeat Variant"/>
    <property type="match status" value="1"/>
</dbReference>
<accession>A0A1R0H494</accession>
<sequence>MDQTFISNLQTQLHQLVFASDTETIQLITSDLSEKYYSNPLCVPALVEISTTAPEWQVRQLAAVELRKRIPKFWSQLDPAVRVSIKDHLLKQILVEQDVLTRHGLARVISSIAKIDIPNNEWPVLVDFLYSCCSRPDASHREIGVYVLDSLLEFVSDSIADQFDTLLTLFSNLIKDPESIQVRVTTMQALGKIGECIEPGDKADVARFQELVPSMAQVLNDCLTAGDEDNAGICFEVFNILLLLEAPLLNKHMADLIEFSLVVGSNKDLDDNLRIMALNFLVWTSTYKRTRLQKLKIVSNLIERLMLISTEEDSDDIDEDSPSRVALRVLNVLSTNLPPAQVFPIVVNNVVLFMQNSDPMVRKGGMLSLAITIEGSVDFARNQVSDLVQIICLALQDSDKRVQRAACMALGCFADELSDEISQFHSQLLPRVLEILATNNNVEMGKHACNALDAILEGLGKNVIGYLPQLMQQLINQLDNGSILVKPMALAAIGSAAHAAGPEFAPYYKDVMIRIGQAMSLTDSEENISLRGVATDTAGTLAESMGATEFRPYLEDTMKLAFDGMHMNASTLRDCGFCFFGVLSRVFGSDFSSYIPHIVPEILTTFRLDETVTNIEHSDNIDDEDESDFNVNTAVSDEKEIAADCAGELFTNSRAGFLPYVSEVSTELVGLLSNYSDNVRKSAVSALFAFVTTFSSMSASEPWVPGLSIKFPVHENVASIIKLVMPAIIATWEDESEPMVVTRILVELRIAMSQVGPALIQSSLETLIDLLNQLLQKKALCQLPDVDDEDDLLDTDELAEYDSLLIGATGDCIAEVSHVLGSDFTNYLEIFYPLITSYYKPSCALAERSMSIGCLSETTKNMGAGISPFAERLYNLFSAGLNDPETEVRSNAAYGIGLLVFYVKIDWTQHMPTILTNLAALFSISSNVSNIVDNACGAVARLILGAPNNIPYNDVLPTWLANLPIKVDHQEDEPVYDALCFLIENNVALLQPHSQTLNNIIRASLEDPECLMSDHARSKLSGYIQ</sequence>
<dbReference type="InterPro" id="IPR058584">
    <property type="entry name" value="IMB1_TNPO1-like_TPR"/>
</dbReference>
<evidence type="ECO:0000259" key="8">
    <source>
        <dbReference type="PROSITE" id="PS50166"/>
    </source>
</evidence>
<comment type="subcellular location">
    <subcellularLocation>
        <location evidence="2">Cytoplasm</location>
    </subcellularLocation>
    <subcellularLocation>
        <location evidence="1">Nucleus</location>
    </subcellularLocation>
</comment>
<evidence type="ECO:0000256" key="6">
    <source>
        <dbReference type="ARBA" id="ARBA00022927"/>
    </source>
</evidence>
<evidence type="ECO:0000256" key="1">
    <source>
        <dbReference type="ARBA" id="ARBA00004123"/>
    </source>
</evidence>
<reference evidence="9 10" key="1">
    <citation type="journal article" date="2016" name="Mol. Biol. Evol.">
        <title>Genome-Wide Survey of Gut Fungi (Harpellales) Reveals the First Horizontally Transferred Ubiquitin Gene from a Mosquito Host.</title>
        <authorList>
            <person name="Wang Y."/>
            <person name="White M.M."/>
            <person name="Kvist S."/>
            <person name="Moncalvo J.M."/>
        </authorList>
    </citation>
    <scope>NUCLEOTIDE SEQUENCE [LARGE SCALE GENOMIC DNA]</scope>
    <source>
        <strain evidence="9 10">ALG-7-W6</strain>
    </source>
</reference>
<evidence type="ECO:0000256" key="4">
    <source>
        <dbReference type="ARBA" id="ARBA00022490"/>
    </source>
</evidence>
<evidence type="ECO:0000256" key="7">
    <source>
        <dbReference type="ARBA" id="ARBA00023242"/>
    </source>
</evidence>
<dbReference type="GO" id="GO:0031267">
    <property type="term" value="F:small GTPase binding"/>
    <property type="evidence" value="ECO:0007669"/>
    <property type="project" value="InterPro"/>
</dbReference>
<dbReference type="Proteomes" id="UP000187455">
    <property type="component" value="Unassembled WGS sequence"/>
</dbReference>
<dbReference type="SMART" id="SM00913">
    <property type="entry name" value="IBN_N"/>
    <property type="match status" value="1"/>
</dbReference>
<evidence type="ECO:0000256" key="2">
    <source>
        <dbReference type="ARBA" id="ARBA00004496"/>
    </source>
</evidence>
<dbReference type="InterPro" id="IPR034085">
    <property type="entry name" value="TOG"/>
</dbReference>
<keyword evidence="6" id="KW-0653">Protein transport</keyword>
<dbReference type="InterPro" id="IPR001494">
    <property type="entry name" value="Importin-beta_N"/>
</dbReference>
<evidence type="ECO:0000313" key="10">
    <source>
        <dbReference type="Proteomes" id="UP000187455"/>
    </source>
</evidence>
<protein>
    <submittedName>
        <fullName evidence="9">Putative importin subunit beta-4</fullName>
    </submittedName>
</protein>
<proteinExistence type="predicted"/>
<dbReference type="Pfam" id="PF25780">
    <property type="entry name" value="TPR_IPO5"/>
    <property type="match status" value="1"/>
</dbReference>
<dbReference type="SMART" id="SM01349">
    <property type="entry name" value="TOG"/>
    <property type="match status" value="1"/>
</dbReference>
<dbReference type="PANTHER" id="PTHR10527">
    <property type="entry name" value="IMPORTIN BETA"/>
    <property type="match status" value="1"/>
</dbReference>
<dbReference type="Pfam" id="PF25574">
    <property type="entry name" value="TPR_IMB1"/>
    <property type="match status" value="1"/>
</dbReference>
<keyword evidence="4" id="KW-0963">Cytoplasm</keyword>
<dbReference type="Pfam" id="PF03810">
    <property type="entry name" value="IBN_N"/>
    <property type="match status" value="1"/>
</dbReference>
<dbReference type="InterPro" id="IPR016024">
    <property type="entry name" value="ARM-type_fold"/>
</dbReference>
<dbReference type="AlphaFoldDB" id="A0A1R0H494"/>
<evidence type="ECO:0000256" key="3">
    <source>
        <dbReference type="ARBA" id="ARBA00022448"/>
    </source>
</evidence>
<keyword evidence="3" id="KW-0813">Transport</keyword>
<dbReference type="OrthoDB" id="7862313at2759"/>
<dbReference type="EMBL" id="LSSL01000677">
    <property type="protein sequence ID" value="OLY83965.1"/>
    <property type="molecule type" value="Genomic_DNA"/>
</dbReference>
<dbReference type="GO" id="GO:0006606">
    <property type="term" value="P:protein import into nucleus"/>
    <property type="evidence" value="ECO:0007669"/>
    <property type="project" value="InterPro"/>
</dbReference>
<dbReference type="InterPro" id="IPR011989">
    <property type="entry name" value="ARM-like"/>
</dbReference>
<feature type="domain" description="Importin N-terminal" evidence="8">
    <location>
        <begin position="57"/>
        <end position="95"/>
    </location>
</feature>
<keyword evidence="5" id="KW-0677">Repeat</keyword>
<dbReference type="PROSITE" id="PS50166">
    <property type="entry name" value="IMPORTIN_B_NT"/>
    <property type="match status" value="1"/>
</dbReference>
<comment type="caution">
    <text evidence="9">The sequence shown here is derived from an EMBL/GenBank/DDBJ whole genome shotgun (WGS) entry which is preliminary data.</text>
</comment>